<dbReference type="Proteomes" id="UP000366872">
    <property type="component" value="Unassembled WGS sequence"/>
</dbReference>
<dbReference type="RefSeq" id="WP_168441885.1">
    <property type="nucleotide sequence ID" value="NZ_CAAHFG010000001.1"/>
</dbReference>
<dbReference type="InterPro" id="IPR005084">
    <property type="entry name" value="CBM6"/>
</dbReference>
<evidence type="ECO:0000313" key="6">
    <source>
        <dbReference type="Proteomes" id="UP000366872"/>
    </source>
</evidence>
<dbReference type="InterPro" id="IPR000421">
    <property type="entry name" value="FA58C"/>
</dbReference>
<dbReference type="PROSITE" id="PS51175">
    <property type="entry name" value="CBM6"/>
    <property type="match status" value="1"/>
</dbReference>
<keyword evidence="6" id="KW-1185">Reference proteome</keyword>
<protein>
    <recommendedName>
        <fullName evidence="7">F5/8 type C domain-containing protein</fullName>
    </recommendedName>
</protein>
<dbReference type="Gene3D" id="2.60.120.260">
    <property type="entry name" value="Galactose-binding domain-like"/>
    <property type="match status" value="2"/>
</dbReference>
<dbReference type="Gene3D" id="2.160.20.10">
    <property type="entry name" value="Single-stranded right-handed beta-helix, Pectin lyase-like"/>
    <property type="match status" value="1"/>
</dbReference>
<evidence type="ECO:0008006" key="7">
    <source>
        <dbReference type="Google" id="ProtNLM"/>
    </source>
</evidence>
<accession>A0A6C2TVR6</accession>
<dbReference type="InterPro" id="IPR011050">
    <property type="entry name" value="Pectin_lyase_fold/virulence"/>
</dbReference>
<evidence type="ECO:0000259" key="3">
    <source>
        <dbReference type="PROSITE" id="PS50022"/>
    </source>
</evidence>
<dbReference type="InterPro" id="IPR006584">
    <property type="entry name" value="Cellulose-bd_IV"/>
</dbReference>
<feature type="chain" id="PRO_5025662890" description="F5/8 type C domain-containing protein" evidence="2">
    <location>
        <begin position="21"/>
        <end position="1010"/>
    </location>
</feature>
<dbReference type="PROSITE" id="PS50022">
    <property type="entry name" value="FA58C_3"/>
    <property type="match status" value="1"/>
</dbReference>
<keyword evidence="1 2" id="KW-0732">Signal</keyword>
<dbReference type="InterPro" id="IPR059226">
    <property type="entry name" value="Choice_anch_Q_dom"/>
</dbReference>
<sequence length="1010" mass="108878">MMRRFQHMMLAASVSLSCFATDYYVSTQTEFDAVANAVLQPGDAILLERGQQFIGMLSPTGRGTEGAPIRIRAYGEGDRPLIDAQGLNEAGVLLEGDIAFWEVSGLEIINNDGTDNDDNYFFGVLVVVSGPDDTVYEHIYIDDVFIHHVNGGVEGKDRGGIHVYMEGLDNSIVDDLRITNNRIEDIGGVGIATKSSCGNVTVHEAGGYTAEYLWTGVYIGGNYVNRTGRNSIIIRASQDPMVEYNVVAYPGRHSQGNSIFCFDTVGCIMQYNEAYGNTVEGSTHVSYADRGGFDADYTCVDTYIQYNYSHGNEYFCAIMKKIQRNVTIRYNVTQDEKRGFYFYGFDSSSAVENVHIYGNTHYVSAGNSAVVFVEGRKPHDTLLENNIFYFEDAADASYGTGNQSGATFNNNIYYNITPHSSDTNPMVGDPLFTKPGIAGTDIDLTTMGGLRGYQLLTGSPAIDAATVIPGALASDIVGYPINDGARDIGAFEYQGPVSRVTFDFLGDSVWDGGAGGGGIGSNVTLTNSLTDEHVKLTTIDIIGQDGSLASEGGGHTLNVFGSVDYLGVNDESGNPGGYDSETRFFNPNEGWVFSFDVDVYLENIQLGSQTSDAELTLSSDVFDDIVLADGKPNDVHDLEYRFIPAGTELTLMMTTPTNGVDTGLGVTSITVSAVPFLAEGTTVVQAELYDDAMGVVTQPSSDDGGGEVVAFDATGDEISYEVNVPAAGTYLVGFRVASDTGLLNLELAQNGTPLTTLNRLVDAGETWTTVYKMITLSAGNSTLTVSATDGEAQLLNWFELTASDGYFESSVPTDSINIALNQAASASSVHSSSYTAVKSFDGDLNTRWASTELTPWLEVDFGSIVSVNGVRIIETRDRIRSYEIQVYTDSWETVFVGANPSDDPIEWFTAVTGSRFRLQIMSATANPTIEEVEFYGLSDLSPSMAMNADSISFEWPNTPGAIYAVQRSTNLVADAFSETIESGIPALTQTNAITLELPSEPSAFYRIIAE</sequence>
<feature type="domain" description="F5/8 type C" evidence="3">
    <location>
        <begin position="799"/>
        <end position="937"/>
    </location>
</feature>
<dbReference type="Pfam" id="PF00754">
    <property type="entry name" value="F5_F8_type_C"/>
    <property type="match status" value="1"/>
</dbReference>
<reference evidence="5 6" key="1">
    <citation type="submission" date="2019-04" db="EMBL/GenBank/DDBJ databases">
        <authorList>
            <person name="Van Vliet M D."/>
        </authorList>
    </citation>
    <scope>NUCLEOTIDE SEQUENCE [LARGE SCALE GENOMIC DNA]</scope>
    <source>
        <strain evidence="5 6">F1</strain>
    </source>
</reference>
<dbReference type="Pfam" id="PF03422">
    <property type="entry name" value="CBM_6"/>
    <property type="match status" value="1"/>
</dbReference>
<dbReference type="NCBIfam" id="NF041518">
    <property type="entry name" value="choice_anch_Q"/>
    <property type="match status" value="1"/>
</dbReference>
<gene>
    <name evidence="5" type="ORF">PDESU_00301</name>
</gene>
<dbReference type="GO" id="GO:0030246">
    <property type="term" value="F:carbohydrate binding"/>
    <property type="evidence" value="ECO:0007669"/>
    <property type="project" value="InterPro"/>
</dbReference>
<organism evidence="5 6">
    <name type="scientific">Pontiella desulfatans</name>
    <dbReference type="NCBI Taxonomy" id="2750659"/>
    <lineage>
        <taxon>Bacteria</taxon>
        <taxon>Pseudomonadati</taxon>
        <taxon>Kiritimatiellota</taxon>
        <taxon>Kiritimatiellia</taxon>
        <taxon>Kiritimatiellales</taxon>
        <taxon>Pontiellaceae</taxon>
        <taxon>Pontiella</taxon>
    </lineage>
</organism>
<evidence type="ECO:0000256" key="1">
    <source>
        <dbReference type="ARBA" id="ARBA00022729"/>
    </source>
</evidence>
<evidence type="ECO:0000313" key="5">
    <source>
        <dbReference type="EMBL" id="VGO11755.1"/>
    </source>
</evidence>
<dbReference type="InterPro" id="IPR012334">
    <property type="entry name" value="Pectin_lyas_fold"/>
</dbReference>
<evidence type="ECO:0000256" key="2">
    <source>
        <dbReference type="SAM" id="SignalP"/>
    </source>
</evidence>
<dbReference type="EMBL" id="CAAHFG010000001">
    <property type="protein sequence ID" value="VGO11755.1"/>
    <property type="molecule type" value="Genomic_DNA"/>
</dbReference>
<dbReference type="PROSITE" id="PS51257">
    <property type="entry name" value="PROKAR_LIPOPROTEIN"/>
    <property type="match status" value="1"/>
</dbReference>
<dbReference type="SUPFAM" id="SSF51126">
    <property type="entry name" value="Pectin lyase-like"/>
    <property type="match status" value="1"/>
</dbReference>
<feature type="domain" description="CBM6" evidence="4">
    <location>
        <begin position="682"/>
        <end position="801"/>
    </location>
</feature>
<dbReference type="AlphaFoldDB" id="A0A6C2TVR6"/>
<dbReference type="SMART" id="SM00606">
    <property type="entry name" value="CBD_IV"/>
    <property type="match status" value="1"/>
</dbReference>
<proteinExistence type="predicted"/>
<dbReference type="SUPFAM" id="SSF49785">
    <property type="entry name" value="Galactose-binding domain-like"/>
    <property type="match status" value="2"/>
</dbReference>
<evidence type="ECO:0000259" key="4">
    <source>
        <dbReference type="PROSITE" id="PS51175"/>
    </source>
</evidence>
<dbReference type="InterPro" id="IPR008979">
    <property type="entry name" value="Galactose-bd-like_sf"/>
</dbReference>
<feature type="signal peptide" evidence="2">
    <location>
        <begin position="1"/>
        <end position="20"/>
    </location>
</feature>
<name>A0A6C2TVR6_PONDE</name>